<evidence type="ECO:0000256" key="3">
    <source>
        <dbReference type="ARBA" id="ARBA00023082"/>
    </source>
</evidence>
<keyword evidence="2" id="KW-0805">Transcription regulation</keyword>
<keyword evidence="4" id="KW-0804">Transcription</keyword>
<dbReference type="SUPFAM" id="SSF88946">
    <property type="entry name" value="Sigma2 domain of RNA polymerase sigma factors"/>
    <property type="match status" value="1"/>
</dbReference>
<dbReference type="PANTHER" id="PTHR43133:SF46">
    <property type="entry name" value="RNA POLYMERASE SIGMA-70 FACTOR ECF SUBFAMILY"/>
    <property type="match status" value="1"/>
</dbReference>
<gene>
    <name evidence="7" type="ORF">OOZ35_07930</name>
</gene>
<comment type="caution">
    <text evidence="7">The sequence shown here is derived from an EMBL/GenBank/DDBJ whole genome shotgun (WGS) entry which is preliminary data.</text>
</comment>
<dbReference type="Gene3D" id="1.10.10.10">
    <property type="entry name" value="Winged helix-like DNA-binding domain superfamily/Winged helix DNA-binding domain"/>
    <property type="match status" value="1"/>
</dbReference>
<dbReference type="InterPro" id="IPR007627">
    <property type="entry name" value="RNA_pol_sigma70_r2"/>
</dbReference>
<reference evidence="7" key="1">
    <citation type="submission" date="2022-11" db="EMBL/GenBank/DDBJ databases">
        <title>Refractory cell wall polysaccharides provide important carbon source for microbial heterotrophs in the hadal ocean.</title>
        <authorList>
            <person name="Zhu X."/>
        </authorList>
    </citation>
    <scope>NUCLEOTIDE SEQUENCE</scope>
    <source>
        <strain evidence="7">MTRN7</strain>
    </source>
</reference>
<dbReference type="InterPro" id="IPR036388">
    <property type="entry name" value="WH-like_DNA-bd_sf"/>
</dbReference>
<feature type="domain" description="RNA polymerase sigma-70 region 2" evidence="5">
    <location>
        <begin position="28"/>
        <end position="94"/>
    </location>
</feature>
<keyword evidence="8" id="KW-1185">Reference proteome</keyword>
<dbReference type="Pfam" id="PF08281">
    <property type="entry name" value="Sigma70_r4_2"/>
    <property type="match status" value="1"/>
</dbReference>
<dbReference type="CDD" id="cd06171">
    <property type="entry name" value="Sigma70_r4"/>
    <property type="match status" value="1"/>
</dbReference>
<protein>
    <submittedName>
        <fullName evidence="7">RNA polymerase sigma factor</fullName>
    </submittedName>
</protein>
<dbReference type="NCBIfam" id="TIGR02937">
    <property type="entry name" value="sigma70-ECF"/>
    <property type="match status" value="1"/>
</dbReference>
<dbReference type="Proteomes" id="UP001149142">
    <property type="component" value="Unassembled WGS sequence"/>
</dbReference>
<evidence type="ECO:0000256" key="1">
    <source>
        <dbReference type="ARBA" id="ARBA00010641"/>
    </source>
</evidence>
<dbReference type="InterPro" id="IPR013325">
    <property type="entry name" value="RNA_pol_sigma_r2"/>
</dbReference>
<evidence type="ECO:0000259" key="6">
    <source>
        <dbReference type="Pfam" id="PF08281"/>
    </source>
</evidence>
<feature type="domain" description="RNA polymerase sigma factor 70 region 4 type 2" evidence="6">
    <location>
        <begin position="121"/>
        <end position="171"/>
    </location>
</feature>
<evidence type="ECO:0000256" key="4">
    <source>
        <dbReference type="ARBA" id="ARBA00023163"/>
    </source>
</evidence>
<dbReference type="RefSeq" id="WP_106687002.1">
    <property type="nucleotide sequence ID" value="NZ_CAXQEU010000158.1"/>
</dbReference>
<dbReference type="InterPro" id="IPR013249">
    <property type="entry name" value="RNA_pol_sigma70_r4_t2"/>
</dbReference>
<dbReference type="EMBL" id="JAPFGC010000002">
    <property type="protein sequence ID" value="MDA0177414.1"/>
    <property type="molecule type" value="Genomic_DNA"/>
</dbReference>
<proteinExistence type="inferred from homology"/>
<evidence type="ECO:0000259" key="5">
    <source>
        <dbReference type="Pfam" id="PF04542"/>
    </source>
</evidence>
<dbReference type="Pfam" id="PF04542">
    <property type="entry name" value="Sigma70_r2"/>
    <property type="match status" value="1"/>
</dbReference>
<comment type="similarity">
    <text evidence="1">Belongs to the sigma-70 factor family. ECF subfamily.</text>
</comment>
<keyword evidence="3" id="KW-0731">Sigma factor</keyword>
<dbReference type="InterPro" id="IPR014284">
    <property type="entry name" value="RNA_pol_sigma-70_dom"/>
</dbReference>
<dbReference type="InterPro" id="IPR013324">
    <property type="entry name" value="RNA_pol_sigma_r3/r4-like"/>
</dbReference>
<sequence length="186" mass="21820">MKVVTLFNNEAKLIKKAAAQNRKAQHTLFEMHAPKMLSVCRYYIKDLQKAEEVMLNGFLKVFTHLNQFKSLGSFEGWIRRIMVRECISFLRQEKQIYFTEETHPFTEIEDSTTQQYDVAHLQHMIDQLPSGYKMVFIMYAIEGYKHSEIAKELNITEGTSKSQLFKARQLLQQQINALNKTEYGSK</sequence>
<dbReference type="Gene3D" id="1.10.1740.10">
    <property type="match status" value="1"/>
</dbReference>
<evidence type="ECO:0000313" key="7">
    <source>
        <dbReference type="EMBL" id="MDA0177414.1"/>
    </source>
</evidence>
<dbReference type="SUPFAM" id="SSF88659">
    <property type="entry name" value="Sigma3 and sigma4 domains of RNA polymerase sigma factors"/>
    <property type="match status" value="1"/>
</dbReference>
<dbReference type="PANTHER" id="PTHR43133">
    <property type="entry name" value="RNA POLYMERASE ECF-TYPE SIGMA FACTO"/>
    <property type="match status" value="1"/>
</dbReference>
<accession>A0ABT4S001</accession>
<organism evidence="7 8">
    <name type="scientific">Mesoflavibacter profundi</name>
    <dbReference type="NCBI Taxonomy" id="2708110"/>
    <lineage>
        <taxon>Bacteria</taxon>
        <taxon>Pseudomonadati</taxon>
        <taxon>Bacteroidota</taxon>
        <taxon>Flavobacteriia</taxon>
        <taxon>Flavobacteriales</taxon>
        <taxon>Flavobacteriaceae</taxon>
        <taxon>Mesoflavibacter</taxon>
    </lineage>
</organism>
<evidence type="ECO:0000256" key="2">
    <source>
        <dbReference type="ARBA" id="ARBA00023015"/>
    </source>
</evidence>
<name>A0ABT4S001_9FLAO</name>
<evidence type="ECO:0000313" key="8">
    <source>
        <dbReference type="Proteomes" id="UP001149142"/>
    </source>
</evidence>
<dbReference type="InterPro" id="IPR039425">
    <property type="entry name" value="RNA_pol_sigma-70-like"/>
</dbReference>